<dbReference type="PANTHER" id="PTHR36503:SF3">
    <property type="entry name" value="BLR0126 PROTEIN"/>
    <property type="match status" value="1"/>
</dbReference>
<keyword evidence="3" id="KW-1185">Reference proteome</keyword>
<protein>
    <submittedName>
        <fullName evidence="2">Uncharacterized conserved protein PhnB, glyoxalase superfamily</fullName>
    </submittedName>
</protein>
<dbReference type="InterPro" id="IPR025870">
    <property type="entry name" value="Glyoxalase-like_dom"/>
</dbReference>
<dbReference type="EMBL" id="FWWU01000007">
    <property type="protein sequence ID" value="SMB83934.1"/>
    <property type="molecule type" value="Genomic_DNA"/>
</dbReference>
<proteinExistence type="predicted"/>
<accession>A0A1W1UT97</accession>
<evidence type="ECO:0000313" key="2">
    <source>
        <dbReference type="EMBL" id="SMB83934.1"/>
    </source>
</evidence>
<sequence>MDAFNSAAENMTWVQGIQAVTLFVEDLEAARQFYREVFLLPVMYEDGNSAVFEFGGTLINLLRITQADELIAPARIAQPDSGSRLVFTIEVPDVDILCGELATRGVVLLNGPINRPWGVRTASFRDPGGHIWEIAQRI</sequence>
<dbReference type="InterPro" id="IPR029068">
    <property type="entry name" value="Glyas_Bleomycin-R_OHBP_Dase"/>
</dbReference>
<dbReference type="SUPFAM" id="SSF54593">
    <property type="entry name" value="Glyoxalase/Bleomycin resistance protein/Dihydroxybiphenyl dioxygenase"/>
    <property type="match status" value="1"/>
</dbReference>
<dbReference type="PROSITE" id="PS51819">
    <property type="entry name" value="VOC"/>
    <property type="match status" value="1"/>
</dbReference>
<dbReference type="AlphaFoldDB" id="A0A1W1UT97"/>
<organism evidence="2 3">
    <name type="scientific">Deinococcus hopiensis KR-140</name>
    <dbReference type="NCBI Taxonomy" id="695939"/>
    <lineage>
        <taxon>Bacteria</taxon>
        <taxon>Thermotogati</taxon>
        <taxon>Deinococcota</taxon>
        <taxon>Deinococci</taxon>
        <taxon>Deinococcales</taxon>
        <taxon>Deinococcaceae</taxon>
        <taxon>Deinococcus</taxon>
    </lineage>
</organism>
<reference evidence="2 3" key="1">
    <citation type="submission" date="2017-04" db="EMBL/GenBank/DDBJ databases">
        <authorList>
            <person name="Afonso C.L."/>
            <person name="Miller P.J."/>
            <person name="Scott M.A."/>
            <person name="Spackman E."/>
            <person name="Goraichik I."/>
            <person name="Dimitrov K.M."/>
            <person name="Suarez D.L."/>
            <person name="Swayne D.E."/>
        </authorList>
    </citation>
    <scope>NUCLEOTIDE SEQUENCE [LARGE SCALE GENOMIC DNA]</scope>
    <source>
        <strain evidence="2 3">KR-140</strain>
    </source>
</reference>
<dbReference type="PANTHER" id="PTHR36503">
    <property type="entry name" value="BLR2520 PROTEIN"/>
    <property type="match status" value="1"/>
</dbReference>
<dbReference type="Proteomes" id="UP000192582">
    <property type="component" value="Unassembled WGS sequence"/>
</dbReference>
<name>A0A1W1UT97_9DEIO</name>
<evidence type="ECO:0000259" key="1">
    <source>
        <dbReference type="PROSITE" id="PS51819"/>
    </source>
</evidence>
<dbReference type="InterPro" id="IPR037523">
    <property type="entry name" value="VOC_core"/>
</dbReference>
<dbReference type="Gene3D" id="3.10.180.10">
    <property type="entry name" value="2,3-Dihydroxybiphenyl 1,2-Dioxygenase, domain 1"/>
    <property type="match status" value="1"/>
</dbReference>
<dbReference type="RefSeq" id="WP_212648279.1">
    <property type="nucleotide sequence ID" value="NZ_FWWU01000007.1"/>
</dbReference>
<feature type="domain" description="VOC" evidence="1">
    <location>
        <begin position="16"/>
        <end position="137"/>
    </location>
</feature>
<evidence type="ECO:0000313" key="3">
    <source>
        <dbReference type="Proteomes" id="UP000192582"/>
    </source>
</evidence>
<dbReference type="Pfam" id="PF12681">
    <property type="entry name" value="Glyoxalase_2"/>
    <property type="match status" value="1"/>
</dbReference>
<gene>
    <name evidence="2" type="ORF">SAMN00790413_04939</name>
</gene>